<dbReference type="AlphaFoldDB" id="A0A0C2GEK3"/>
<proteinExistence type="predicted"/>
<accession>A0A0C2GEK3</accession>
<reference evidence="1 2" key="1">
    <citation type="submission" date="2013-12" db="EMBL/GenBank/DDBJ databases">
        <title>Draft genome of the parsitic nematode Ancylostoma duodenale.</title>
        <authorList>
            <person name="Mitreva M."/>
        </authorList>
    </citation>
    <scope>NUCLEOTIDE SEQUENCE [LARGE SCALE GENOMIC DNA]</scope>
    <source>
        <strain evidence="1 2">Zhejiang</strain>
    </source>
</reference>
<dbReference type="InterPro" id="IPR004988">
    <property type="entry name" value="DUF273"/>
</dbReference>
<dbReference type="OrthoDB" id="407658at2759"/>
<sequence>MDSMECYALRQNYTYIVVNGANHKKECPQEDITFQRHCIVAYLLNVTMLDWIFFVDSDIGVVNENVRLENMLDSSTDIIFYDRMFNHEVMAGSYISRRSNFSVEFLKGWANYEGRLPNSFHGRDNGAIHMWLVEQLQPTPVQLSRCRKIWNTSTDYGTLSQFTVCCRELLNAAQLQRIAILRKQRKGWARDGWLTNSHWNPSSDFMFHARKEADKKLYKNSDIGIVKMGSRLKSHCSKLRYISAFERLEKGSQERLQQGTERD</sequence>
<organism evidence="1 2">
    <name type="scientific">Ancylostoma duodenale</name>
    <dbReference type="NCBI Taxonomy" id="51022"/>
    <lineage>
        <taxon>Eukaryota</taxon>
        <taxon>Metazoa</taxon>
        <taxon>Ecdysozoa</taxon>
        <taxon>Nematoda</taxon>
        <taxon>Chromadorea</taxon>
        <taxon>Rhabditida</taxon>
        <taxon>Rhabditina</taxon>
        <taxon>Rhabditomorpha</taxon>
        <taxon>Strongyloidea</taxon>
        <taxon>Ancylostomatidae</taxon>
        <taxon>Ancylostomatinae</taxon>
        <taxon>Ancylostoma</taxon>
    </lineage>
</organism>
<dbReference type="PANTHER" id="PTHR31562:SF2">
    <property type="entry name" value="NUCLEOTIDE-DIPHOSPHO-SUGAR TRANSFERASE"/>
    <property type="match status" value="1"/>
</dbReference>
<evidence type="ECO:0000313" key="2">
    <source>
        <dbReference type="Proteomes" id="UP000054047"/>
    </source>
</evidence>
<dbReference type="Proteomes" id="UP000054047">
    <property type="component" value="Unassembled WGS sequence"/>
</dbReference>
<dbReference type="Gene3D" id="3.90.550.10">
    <property type="entry name" value="Spore Coat Polysaccharide Biosynthesis Protein SpsA, Chain A"/>
    <property type="match status" value="1"/>
</dbReference>
<keyword evidence="2" id="KW-1185">Reference proteome</keyword>
<dbReference type="EMBL" id="KN737217">
    <property type="protein sequence ID" value="KIH55516.1"/>
    <property type="molecule type" value="Genomic_DNA"/>
</dbReference>
<evidence type="ECO:0000313" key="1">
    <source>
        <dbReference type="EMBL" id="KIH55516.1"/>
    </source>
</evidence>
<protein>
    <recommendedName>
        <fullName evidence="3">Nucleotide-diphospho-sugar transferase domain-containing protein</fullName>
    </recommendedName>
</protein>
<dbReference type="PANTHER" id="PTHR31562">
    <property type="entry name" value="PROTEIN CBG18972"/>
    <property type="match status" value="1"/>
</dbReference>
<dbReference type="InterPro" id="IPR029044">
    <property type="entry name" value="Nucleotide-diphossugar_trans"/>
</dbReference>
<name>A0A0C2GEK3_9BILA</name>
<evidence type="ECO:0008006" key="3">
    <source>
        <dbReference type="Google" id="ProtNLM"/>
    </source>
</evidence>
<dbReference type="Pfam" id="PF03314">
    <property type="entry name" value="DUF273"/>
    <property type="match status" value="1"/>
</dbReference>
<gene>
    <name evidence="1" type="ORF">ANCDUO_14326</name>
</gene>